<keyword evidence="8" id="KW-1185">Reference proteome</keyword>
<dbReference type="GO" id="GO:0046872">
    <property type="term" value="F:metal ion binding"/>
    <property type="evidence" value="ECO:0007669"/>
    <property type="project" value="UniProtKB-KW"/>
</dbReference>
<dbReference type="InterPro" id="IPR051323">
    <property type="entry name" value="AtsK-like"/>
</dbReference>
<keyword evidence="2" id="KW-0479">Metal-binding</keyword>
<feature type="domain" description="TauD/TfdA-like" evidence="6">
    <location>
        <begin position="9"/>
        <end position="278"/>
    </location>
</feature>
<dbReference type="GO" id="GO:0006790">
    <property type="term" value="P:sulfur compound metabolic process"/>
    <property type="evidence" value="ECO:0007669"/>
    <property type="project" value="TreeGrafter"/>
</dbReference>
<keyword evidence="4 7" id="KW-0560">Oxidoreductase</keyword>
<dbReference type="AlphaFoldDB" id="A0A9P1JZK1"/>
<sequence>MTHPAFTAHPVSPTLGAEIRGIDLSQPLDAATAAALSQALDRHLVLVFRGQTLSDADLVRVSGHFGPLDKAPITEHGRLHAPGLEEVYVISNVTEQGRPIGALGAGESVWHADMTYLETPPYASSLYALEVPEEGGDTGFISMFAAYDALPENLKRRVGGLSIKHDSTTNSGGYLRQGFAPPTDLATSPGTVHPLVIAHPVSGRKALLLGRRPHACIPGLPLAESEALLDAVWEAAVRPELSWHHQWRVGDLVMWDNRWTMHRRDPFPEDQRRRMHRTQIAVPALSFRQGFVTGVTFGTTPSENAPVR</sequence>
<dbReference type="GO" id="GO:0000908">
    <property type="term" value="F:taurine dioxygenase activity"/>
    <property type="evidence" value="ECO:0007669"/>
    <property type="project" value="UniProtKB-EC"/>
</dbReference>
<evidence type="ECO:0000256" key="3">
    <source>
        <dbReference type="ARBA" id="ARBA00022964"/>
    </source>
</evidence>
<evidence type="ECO:0000259" key="6">
    <source>
        <dbReference type="Pfam" id="PF02668"/>
    </source>
</evidence>
<dbReference type="RefSeq" id="WP_014199224.1">
    <property type="nucleotide sequence ID" value="NC_016595.1"/>
</dbReference>
<geneLocation type="plasmid" evidence="7 8">
    <name>AZOBR_p3</name>
</geneLocation>
<dbReference type="PANTHER" id="PTHR30468:SF1">
    <property type="entry name" value="ALPHA-KETOGLUTARATE-DEPENDENT SULFONATE DIOXYGENASE"/>
    <property type="match status" value="1"/>
</dbReference>
<name>A0A9P1JZK1_9PROT</name>
<accession>A0A9P1JZK1</accession>
<keyword evidence="5" id="KW-0408">Iron</keyword>
<dbReference type="EMBL" id="HE577330">
    <property type="protein sequence ID" value="CCD02708.1"/>
    <property type="molecule type" value="Genomic_DNA"/>
</dbReference>
<dbReference type="InterPro" id="IPR042098">
    <property type="entry name" value="TauD-like_sf"/>
</dbReference>
<reference evidence="7 8" key="1">
    <citation type="journal article" date="2011" name="PLoS Genet.">
        <title>Azospirillum genomes reveal transition of bacteria from aquatic to terrestrial environments.</title>
        <authorList>
            <person name="Wisniewski-Dye F."/>
            <person name="Borziak K."/>
            <person name="Khalsa-Moyers G."/>
            <person name="Alexandre G."/>
            <person name="Sukharnikov L.O."/>
            <person name="Wuichet K."/>
            <person name="Hurst G.B."/>
            <person name="McDonald W.H."/>
            <person name="Robertson J.S."/>
            <person name="Barbe V."/>
            <person name="Calteau A."/>
            <person name="Rouy Z."/>
            <person name="Mangenot S."/>
            <person name="Prigent-Combaret C."/>
            <person name="Normand P."/>
            <person name="Boyer M."/>
            <person name="Siguier P."/>
            <person name="Dessaux Y."/>
            <person name="Elmerich C."/>
            <person name="Condemine G."/>
            <person name="Krishnen G."/>
            <person name="Kennedy I."/>
            <person name="Paterson A.H."/>
            <person name="Gonzalez V."/>
            <person name="Mavingui P."/>
            <person name="Zhulin I.B."/>
        </authorList>
    </citation>
    <scope>NUCLEOTIDE SEQUENCE [LARGE SCALE GENOMIC DNA]</scope>
    <source>
        <strain evidence="7 8">Sp245</strain>
    </source>
</reference>
<dbReference type="SUPFAM" id="SSF51197">
    <property type="entry name" value="Clavaminate synthase-like"/>
    <property type="match status" value="1"/>
</dbReference>
<dbReference type="Pfam" id="PF02668">
    <property type="entry name" value="TauD"/>
    <property type="match status" value="1"/>
</dbReference>
<evidence type="ECO:0000256" key="5">
    <source>
        <dbReference type="ARBA" id="ARBA00023004"/>
    </source>
</evidence>
<dbReference type="EC" id="1.14.11.17" evidence="7"/>
<dbReference type="PANTHER" id="PTHR30468">
    <property type="entry name" value="ALPHA-KETOGLUTARATE-DEPENDENT SULFONATE DIOXYGENASE"/>
    <property type="match status" value="1"/>
</dbReference>
<proteinExistence type="inferred from homology"/>
<evidence type="ECO:0000256" key="4">
    <source>
        <dbReference type="ARBA" id="ARBA00023002"/>
    </source>
</evidence>
<dbReference type="Proteomes" id="UP000007319">
    <property type="component" value="Plasmid AZOBR_p3"/>
</dbReference>
<evidence type="ECO:0000313" key="8">
    <source>
        <dbReference type="Proteomes" id="UP000007319"/>
    </source>
</evidence>
<evidence type="ECO:0000256" key="1">
    <source>
        <dbReference type="ARBA" id="ARBA00005896"/>
    </source>
</evidence>
<evidence type="ECO:0000256" key="2">
    <source>
        <dbReference type="ARBA" id="ARBA00022723"/>
    </source>
</evidence>
<organism evidence="7 8">
    <name type="scientific">Azospirillum baldaniorum</name>
    <dbReference type="NCBI Taxonomy" id="1064539"/>
    <lineage>
        <taxon>Bacteria</taxon>
        <taxon>Pseudomonadati</taxon>
        <taxon>Pseudomonadota</taxon>
        <taxon>Alphaproteobacteria</taxon>
        <taxon>Rhodospirillales</taxon>
        <taxon>Azospirillaceae</taxon>
        <taxon>Azospirillum</taxon>
    </lineage>
</organism>
<comment type="similarity">
    <text evidence="1">Belongs to the TfdA dioxygenase family.</text>
</comment>
<keyword evidence="3 7" id="KW-0223">Dioxygenase</keyword>
<dbReference type="Gene3D" id="3.60.130.10">
    <property type="entry name" value="Clavaminate synthase-like"/>
    <property type="match status" value="1"/>
</dbReference>
<dbReference type="InterPro" id="IPR003819">
    <property type="entry name" value="TauD/TfdA-like"/>
</dbReference>
<evidence type="ECO:0000313" key="7">
    <source>
        <dbReference type="EMBL" id="CCD02708.1"/>
    </source>
</evidence>
<protein>
    <submittedName>
        <fullName evidence="7">TauD/TfdA family dioxygenase</fullName>
        <ecNumber evidence="7">1.14.11.17</ecNumber>
    </submittedName>
</protein>
<dbReference type="GO" id="GO:0005737">
    <property type="term" value="C:cytoplasm"/>
    <property type="evidence" value="ECO:0007669"/>
    <property type="project" value="TreeGrafter"/>
</dbReference>
<dbReference type="KEGG" id="abs:AZOBR_p330109"/>
<gene>
    <name evidence="7" type="ORF">AZOBR_p330109</name>
</gene>
<keyword evidence="7" id="KW-0614">Plasmid</keyword>